<dbReference type="Proteomes" id="UP001501333">
    <property type="component" value="Unassembled WGS sequence"/>
</dbReference>
<dbReference type="EMBL" id="BAABAO010000003">
    <property type="protein sequence ID" value="GAA4125362.1"/>
    <property type="molecule type" value="Genomic_DNA"/>
</dbReference>
<dbReference type="Pfam" id="PF00534">
    <property type="entry name" value="Glycos_transf_1"/>
    <property type="match status" value="1"/>
</dbReference>
<accession>A0ABP7XTY6</accession>
<name>A0ABP7XTY6_9FLAO</name>
<dbReference type="PANTHER" id="PTHR12526">
    <property type="entry name" value="GLYCOSYLTRANSFERASE"/>
    <property type="match status" value="1"/>
</dbReference>
<dbReference type="RefSeq" id="WP_229352650.1">
    <property type="nucleotide sequence ID" value="NZ_BAABAO010000003.1"/>
</dbReference>
<gene>
    <name evidence="2" type="ORF">GCM10022250_11110</name>
</gene>
<organism evidence="2 3">
    <name type="scientific">Flavobacterium chungbukense</name>
    <dbReference type="NCBI Taxonomy" id="877464"/>
    <lineage>
        <taxon>Bacteria</taxon>
        <taxon>Pseudomonadati</taxon>
        <taxon>Bacteroidota</taxon>
        <taxon>Flavobacteriia</taxon>
        <taxon>Flavobacteriales</taxon>
        <taxon>Flavobacteriaceae</taxon>
        <taxon>Flavobacterium</taxon>
    </lineage>
</organism>
<dbReference type="InterPro" id="IPR001296">
    <property type="entry name" value="Glyco_trans_1"/>
</dbReference>
<dbReference type="SUPFAM" id="SSF53756">
    <property type="entry name" value="UDP-Glycosyltransferase/glycogen phosphorylase"/>
    <property type="match status" value="1"/>
</dbReference>
<evidence type="ECO:0000313" key="2">
    <source>
        <dbReference type="EMBL" id="GAA4125362.1"/>
    </source>
</evidence>
<dbReference type="Gene3D" id="3.40.50.2000">
    <property type="entry name" value="Glycogen Phosphorylase B"/>
    <property type="match status" value="2"/>
</dbReference>
<dbReference type="PANTHER" id="PTHR12526:SF630">
    <property type="entry name" value="GLYCOSYLTRANSFERASE"/>
    <property type="match status" value="1"/>
</dbReference>
<evidence type="ECO:0000259" key="1">
    <source>
        <dbReference type="Pfam" id="PF00534"/>
    </source>
</evidence>
<keyword evidence="3" id="KW-1185">Reference proteome</keyword>
<sequence length="361" mass="41583">MNKKKVAIVSNSLGKGGAERFAALLTFMLEDSDFEVHSIIVNDAVNYSYTGALFNLEKESASSYSFCRKIKKGIELRRYLVQNNIEIVIDSRTRNVLLRELITKFLYRNTIIFYIVHSYNFENYFPASKIWARTIYKNVEALVCVSKAIEEKVNQLFKLQNTITIYNPFFIPETEVKNDVFETQKVILFFGRFDEKVKNFSLLLEAFSQSEVFLKGYKLHLMGEGSDLSFIKQKIKSLNLENYIEIFPFKSNPYKEVREAKFTILTSNYEGFPLSIVESLALGTPVIAVDCNSGPKEIIQNEYNGLLVENHNSKALAKAINRFVDDHDLYDFCKKNAAQSVQHLTLNTIAQQWKNLLNNLK</sequence>
<feature type="domain" description="Glycosyl transferase family 1" evidence="1">
    <location>
        <begin position="173"/>
        <end position="339"/>
    </location>
</feature>
<proteinExistence type="predicted"/>
<reference evidence="3" key="1">
    <citation type="journal article" date="2019" name="Int. J. Syst. Evol. Microbiol.">
        <title>The Global Catalogue of Microorganisms (GCM) 10K type strain sequencing project: providing services to taxonomists for standard genome sequencing and annotation.</title>
        <authorList>
            <consortium name="The Broad Institute Genomics Platform"/>
            <consortium name="The Broad Institute Genome Sequencing Center for Infectious Disease"/>
            <person name="Wu L."/>
            <person name="Ma J."/>
        </authorList>
    </citation>
    <scope>NUCLEOTIDE SEQUENCE [LARGE SCALE GENOMIC DNA]</scope>
    <source>
        <strain evidence="3">JCM 17386</strain>
    </source>
</reference>
<evidence type="ECO:0000313" key="3">
    <source>
        <dbReference type="Proteomes" id="UP001501333"/>
    </source>
</evidence>
<comment type="caution">
    <text evidence="2">The sequence shown here is derived from an EMBL/GenBank/DDBJ whole genome shotgun (WGS) entry which is preliminary data.</text>
</comment>
<protein>
    <submittedName>
        <fullName evidence="2">Glycosyltransferase</fullName>
    </submittedName>
</protein>